<dbReference type="Proteomes" id="UP000599179">
    <property type="component" value="Unassembled WGS sequence"/>
</dbReference>
<keyword evidence="2" id="KW-1185">Reference proteome</keyword>
<dbReference type="EMBL" id="BMGM01000002">
    <property type="protein sequence ID" value="GGE27385.1"/>
    <property type="molecule type" value="Genomic_DNA"/>
</dbReference>
<gene>
    <name evidence="1" type="ORF">GCM10010832_05100</name>
</gene>
<evidence type="ECO:0000313" key="1">
    <source>
        <dbReference type="EMBL" id="GGE27385.1"/>
    </source>
</evidence>
<sequence length="64" mass="7514">MFYLSVTFKISQLFRDWSERFVLESILAIFVTFDTNQLFNEVAGIKVILKVKVLSVKKFILLIL</sequence>
<comment type="caution">
    <text evidence="1">The sequence shown here is derived from an EMBL/GenBank/DDBJ whole genome shotgun (WGS) entry which is preliminary data.</text>
</comment>
<name>A0ABQ1SCI4_9FLAO</name>
<organism evidence="1 2">
    <name type="scientific">Psychroflexus planctonicus</name>
    <dbReference type="NCBI Taxonomy" id="1526575"/>
    <lineage>
        <taxon>Bacteria</taxon>
        <taxon>Pseudomonadati</taxon>
        <taxon>Bacteroidota</taxon>
        <taxon>Flavobacteriia</taxon>
        <taxon>Flavobacteriales</taxon>
        <taxon>Flavobacteriaceae</taxon>
        <taxon>Psychroflexus</taxon>
    </lineage>
</organism>
<reference evidence="2" key="1">
    <citation type="journal article" date="2019" name="Int. J. Syst. Evol. Microbiol.">
        <title>The Global Catalogue of Microorganisms (GCM) 10K type strain sequencing project: providing services to taxonomists for standard genome sequencing and annotation.</title>
        <authorList>
            <consortium name="The Broad Institute Genomics Platform"/>
            <consortium name="The Broad Institute Genome Sequencing Center for Infectious Disease"/>
            <person name="Wu L."/>
            <person name="Ma J."/>
        </authorList>
    </citation>
    <scope>NUCLEOTIDE SEQUENCE [LARGE SCALE GENOMIC DNA]</scope>
    <source>
        <strain evidence="2">CGMCC 1.12931</strain>
    </source>
</reference>
<accession>A0ABQ1SCI4</accession>
<proteinExistence type="predicted"/>
<evidence type="ECO:0000313" key="2">
    <source>
        <dbReference type="Proteomes" id="UP000599179"/>
    </source>
</evidence>
<protein>
    <submittedName>
        <fullName evidence="1">Uncharacterized protein</fullName>
    </submittedName>
</protein>